<dbReference type="GO" id="GO:0005634">
    <property type="term" value="C:nucleus"/>
    <property type="evidence" value="ECO:0007669"/>
    <property type="project" value="UniProtKB-SubCell"/>
</dbReference>
<dbReference type="GO" id="GO:0006355">
    <property type="term" value="P:regulation of DNA-templated transcription"/>
    <property type="evidence" value="ECO:0007669"/>
    <property type="project" value="InterPro"/>
</dbReference>
<keyword evidence="2" id="KW-0539">Nucleus</keyword>
<proteinExistence type="predicted"/>
<evidence type="ECO:0000256" key="1">
    <source>
        <dbReference type="ARBA" id="ARBA00004123"/>
    </source>
</evidence>
<dbReference type="SUPFAM" id="SSF81383">
    <property type="entry name" value="F-box domain"/>
    <property type="match status" value="1"/>
</dbReference>
<gene>
    <name evidence="4" type="ORF">MtrunA17_Chr1g0209061</name>
</gene>
<dbReference type="InterPro" id="IPR001810">
    <property type="entry name" value="F-box_dom"/>
</dbReference>
<dbReference type="Proteomes" id="UP000265566">
    <property type="component" value="Chromosome 1"/>
</dbReference>
<evidence type="ECO:0000259" key="3">
    <source>
        <dbReference type="Pfam" id="PF00646"/>
    </source>
</evidence>
<dbReference type="SUPFAM" id="SSF47762">
    <property type="entry name" value="PAH2 domain"/>
    <property type="match status" value="1"/>
</dbReference>
<organism evidence="4 5">
    <name type="scientific">Medicago truncatula</name>
    <name type="common">Barrel medic</name>
    <name type="synonym">Medicago tribuloides</name>
    <dbReference type="NCBI Taxonomy" id="3880"/>
    <lineage>
        <taxon>Eukaryota</taxon>
        <taxon>Viridiplantae</taxon>
        <taxon>Streptophyta</taxon>
        <taxon>Embryophyta</taxon>
        <taxon>Tracheophyta</taxon>
        <taxon>Spermatophyta</taxon>
        <taxon>Magnoliopsida</taxon>
        <taxon>eudicotyledons</taxon>
        <taxon>Gunneridae</taxon>
        <taxon>Pentapetalae</taxon>
        <taxon>rosids</taxon>
        <taxon>fabids</taxon>
        <taxon>Fabales</taxon>
        <taxon>Fabaceae</taxon>
        <taxon>Papilionoideae</taxon>
        <taxon>50 kb inversion clade</taxon>
        <taxon>NPAAA clade</taxon>
        <taxon>Hologalegina</taxon>
        <taxon>IRL clade</taxon>
        <taxon>Trifolieae</taxon>
        <taxon>Medicago</taxon>
    </lineage>
</organism>
<accession>A0A396K3M8</accession>
<dbReference type="EMBL" id="PSQE01000001">
    <property type="protein sequence ID" value="RHN82355.1"/>
    <property type="molecule type" value="Genomic_DNA"/>
</dbReference>
<evidence type="ECO:0000313" key="4">
    <source>
        <dbReference type="EMBL" id="RHN82355.1"/>
    </source>
</evidence>
<comment type="caution">
    <text evidence="4">The sequence shown here is derived from an EMBL/GenBank/DDBJ whole genome shotgun (WGS) entry which is preliminary data.</text>
</comment>
<protein>
    <submittedName>
        <fullName evidence="4">Putative F-box domain-containing protein</fullName>
    </submittedName>
</protein>
<sequence length="108" mass="12674">MMKIARNEADELAFRKAVKVSFQVRRKNYNGILKVLKEFQDQSVKGLLKGHTDRITLPFQFETTGKKLKKVEENRDFPWDVLDIISKTLDFDDLFQFAGVCKNWRGFS</sequence>
<dbReference type="CDD" id="cd09917">
    <property type="entry name" value="F-box_SF"/>
    <property type="match status" value="1"/>
</dbReference>
<feature type="domain" description="F-box" evidence="3">
    <location>
        <begin position="76"/>
        <end position="105"/>
    </location>
</feature>
<dbReference type="AlphaFoldDB" id="A0A396K3M8"/>
<evidence type="ECO:0000256" key="2">
    <source>
        <dbReference type="ARBA" id="ARBA00023242"/>
    </source>
</evidence>
<dbReference type="Gramene" id="rna6517">
    <property type="protein sequence ID" value="RHN82355.1"/>
    <property type="gene ID" value="gene6517"/>
</dbReference>
<dbReference type="InterPro" id="IPR036600">
    <property type="entry name" value="PAH_sf"/>
</dbReference>
<name>A0A396K3M8_MEDTR</name>
<evidence type="ECO:0000313" key="5">
    <source>
        <dbReference type="Proteomes" id="UP000265566"/>
    </source>
</evidence>
<dbReference type="InterPro" id="IPR036047">
    <property type="entry name" value="F-box-like_dom_sf"/>
</dbReference>
<reference evidence="5" key="1">
    <citation type="journal article" date="2018" name="Nat. Plants">
        <title>Whole-genome landscape of Medicago truncatula symbiotic genes.</title>
        <authorList>
            <person name="Pecrix Y."/>
            <person name="Staton S.E."/>
            <person name="Sallet E."/>
            <person name="Lelandais-Briere C."/>
            <person name="Moreau S."/>
            <person name="Carrere S."/>
            <person name="Blein T."/>
            <person name="Jardinaud M.F."/>
            <person name="Latrasse D."/>
            <person name="Zouine M."/>
            <person name="Zahm M."/>
            <person name="Kreplak J."/>
            <person name="Mayjonade B."/>
            <person name="Satge C."/>
            <person name="Perez M."/>
            <person name="Cauet S."/>
            <person name="Marande W."/>
            <person name="Chantry-Darmon C."/>
            <person name="Lopez-Roques C."/>
            <person name="Bouchez O."/>
            <person name="Berard A."/>
            <person name="Debelle F."/>
            <person name="Munos S."/>
            <person name="Bendahmane A."/>
            <person name="Berges H."/>
            <person name="Niebel A."/>
            <person name="Buitink J."/>
            <person name="Frugier F."/>
            <person name="Benhamed M."/>
            <person name="Crespi M."/>
            <person name="Gouzy J."/>
            <person name="Gamas P."/>
        </authorList>
    </citation>
    <scope>NUCLEOTIDE SEQUENCE [LARGE SCALE GENOMIC DNA]</scope>
    <source>
        <strain evidence="5">cv. Jemalong A17</strain>
    </source>
</reference>
<comment type="subcellular location">
    <subcellularLocation>
        <location evidence="1">Nucleus</location>
    </subcellularLocation>
</comment>
<dbReference type="Pfam" id="PF00646">
    <property type="entry name" value="F-box"/>
    <property type="match status" value="1"/>
</dbReference>